<evidence type="ECO:0000256" key="1">
    <source>
        <dbReference type="ARBA" id="ARBA00006525"/>
    </source>
</evidence>
<dbReference type="PANTHER" id="PTHR43022">
    <property type="entry name" value="PROTEIN SMF"/>
    <property type="match status" value="1"/>
</dbReference>
<reference evidence="3" key="1">
    <citation type="journal article" date="2014" name="Int. J. Syst. Evol. Microbiol.">
        <title>Complete genome sequence of Corynebacterium casei LMG S-19264T (=DSM 44701T), isolated from a smear-ripened cheese.</title>
        <authorList>
            <consortium name="US DOE Joint Genome Institute (JGI-PGF)"/>
            <person name="Walter F."/>
            <person name="Albersmeier A."/>
            <person name="Kalinowski J."/>
            <person name="Ruckert C."/>
        </authorList>
    </citation>
    <scope>NUCLEOTIDE SEQUENCE</scope>
    <source>
        <strain evidence="3">CGMCC 1.12777</strain>
    </source>
</reference>
<comment type="similarity">
    <text evidence="1">Belongs to the DprA/Smf family.</text>
</comment>
<evidence type="ECO:0000313" key="4">
    <source>
        <dbReference type="Proteomes" id="UP000656813"/>
    </source>
</evidence>
<sequence>MNREERLIHIHHCRGIGWRGIDKLLKEDQDLVSIYELSVNTLIREFSFQRQYAELFHRDLHTLDIEKKLEDYKAAGIEVLTVFDPEYPPLLKMIYDPPWVLYTKGNRAIFQHQQLLSVVGTRKPTKEGLTALRFILTPLVDQGWTIVSGMALGVDGAAHHHALRSSTIAVLGSGLLHPYPKKHLSLFQNLIKYHLVISEYPPDQPPKRWQFPERNRIVSGLSMGTLVVEAQEKSGSLITADQALEQGREVFAIPGNIFNMNTVGTHRLIQQGAQLVTSAEDILSQFSTPLTR</sequence>
<proteinExistence type="inferred from homology"/>
<comment type="caution">
    <text evidence="3">The sequence shown here is derived from an EMBL/GenBank/DDBJ whole genome shotgun (WGS) entry which is preliminary data.</text>
</comment>
<dbReference type="PANTHER" id="PTHR43022:SF1">
    <property type="entry name" value="PROTEIN SMF"/>
    <property type="match status" value="1"/>
</dbReference>
<gene>
    <name evidence="3" type="primary">smf</name>
    <name evidence="3" type="ORF">GCM10007096_21460</name>
</gene>
<protein>
    <submittedName>
        <fullName evidence="3">DNA processing protein DprA</fullName>
    </submittedName>
</protein>
<name>A0A8J2ZWW7_9BACL</name>
<dbReference type="EMBL" id="BMFV01000014">
    <property type="protein sequence ID" value="GGH82288.1"/>
    <property type="molecule type" value="Genomic_DNA"/>
</dbReference>
<reference evidence="3" key="2">
    <citation type="submission" date="2020-09" db="EMBL/GenBank/DDBJ databases">
        <authorList>
            <person name="Sun Q."/>
            <person name="Zhou Y."/>
        </authorList>
    </citation>
    <scope>NUCLEOTIDE SEQUENCE</scope>
    <source>
        <strain evidence="3">CGMCC 1.12777</strain>
    </source>
</reference>
<dbReference type="GO" id="GO:0009294">
    <property type="term" value="P:DNA-mediated transformation"/>
    <property type="evidence" value="ECO:0007669"/>
    <property type="project" value="InterPro"/>
</dbReference>
<dbReference type="RefSeq" id="WP_188497403.1">
    <property type="nucleotide sequence ID" value="NZ_BMFV01000014.1"/>
</dbReference>
<dbReference type="Pfam" id="PF02481">
    <property type="entry name" value="DNA_processg_A"/>
    <property type="match status" value="1"/>
</dbReference>
<dbReference type="Proteomes" id="UP000656813">
    <property type="component" value="Unassembled WGS sequence"/>
</dbReference>
<keyword evidence="4" id="KW-1185">Reference proteome</keyword>
<dbReference type="NCBIfam" id="TIGR00732">
    <property type="entry name" value="dprA"/>
    <property type="match status" value="1"/>
</dbReference>
<evidence type="ECO:0000259" key="2">
    <source>
        <dbReference type="Pfam" id="PF02481"/>
    </source>
</evidence>
<dbReference type="InterPro" id="IPR057666">
    <property type="entry name" value="DrpA_SLOG"/>
</dbReference>
<accession>A0A8J2ZWW7</accession>
<dbReference type="InterPro" id="IPR003488">
    <property type="entry name" value="DprA"/>
</dbReference>
<feature type="domain" description="Smf/DprA SLOG" evidence="2">
    <location>
        <begin position="79"/>
        <end position="286"/>
    </location>
</feature>
<dbReference type="SUPFAM" id="SSF102405">
    <property type="entry name" value="MCP/YpsA-like"/>
    <property type="match status" value="1"/>
</dbReference>
<organism evidence="3 4">
    <name type="scientific">Pullulanibacillus pueri</name>
    <dbReference type="NCBI Taxonomy" id="1437324"/>
    <lineage>
        <taxon>Bacteria</taxon>
        <taxon>Bacillati</taxon>
        <taxon>Bacillota</taxon>
        <taxon>Bacilli</taxon>
        <taxon>Bacillales</taxon>
        <taxon>Sporolactobacillaceae</taxon>
        <taxon>Pullulanibacillus</taxon>
    </lineage>
</organism>
<evidence type="ECO:0000313" key="3">
    <source>
        <dbReference type="EMBL" id="GGH82288.1"/>
    </source>
</evidence>
<dbReference type="AlphaFoldDB" id="A0A8J2ZWW7"/>
<dbReference type="Gene3D" id="3.40.50.450">
    <property type="match status" value="1"/>
</dbReference>